<dbReference type="EMBL" id="BMAO01030603">
    <property type="protein sequence ID" value="GFQ69076.1"/>
    <property type="molecule type" value="Genomic_DNA"/>
</dbReference>
<name>A0A8X6KCQ3_TRICU</name>
<reference evidence="1" key="1">
    <citation type="submission" date="2020-07" db="EMBL/GenBank/DDBJ databases">
        <title>Multicomponent nature underlies the extraordinary mechanical properties of spider dragline silk.</title>
        <authorList>
            <person name="Kono N."/>
            <person name="Nakamura H."/>
            <person name="Mori M."/>
            <person name="Yoshida Y."/>
            <person name="Ohtoshi R."/>
            <person name="Malay A.D."/>
            <person name="Moran D.A.P."/>
            <person name="Tomita M."/>
            <person name="Numata K."/>
            <person name="Arakawa K."/>
        </authorList>
    </citation>
    <scope>NUCLEOTIDE SEQUENCE</scope>
</reference>
<protein>
    <submittedName>
        <fullName evidence="1">Uncharacterized protein</fullName>
    </submittedName>
</protein>
<accession>A0A8X6KCQ3</accession>
<dbReference type="OrthoDB" id="10410031at2759"/>
<proteinExistence type="predicted"/>
<evidence type="ECO:0000313" key="1">
    <source>
        <dbReference type="EMBL" id="GFQ69076.1"/>
    </source>
</evidence>
<dbReference type="AlphaFoldDB" id="A0A8X6KCQ3"/>
<dbReference type="Proteomes" id="UP000887116">
    <property type="component" value="Unassembled WGS sequence"/>
</dbReference>
<gene>
    <name evidence="1" type="ORF">TNCT_733991</name>
</gene>
<sequence length="107" mass="11632">MSAEPFHSPPPTFVEQTFHASSQNIPANTSLSFATICFVCSIPSPTCGDKNKNAVMQSTCFSRCYGRFGHGVLFHKIKGGTESNRAVPCIVLKVTANDRRVSISLPR</sequence>
<comment type="caution">
    <text evidence="1">The sequence shown here is derived from an EMBL/GenBank/DDBJ whole genome shotgun (WGS) entry which is preliminary data.</text>
</comment>
<organism evidence="1 2">
    <name type="scientific">Trichonephila clavata</name>
    <name type="common">Joro spider</name>
    <name type="synonym">Nephila clavata</name>
    <dbReference type="NCBI Taxonomy" id="2740835"/>
    <lineage>
        <taxon>Eukaryota</taxon>
        <taxon>Metazoa</taxon>
        <taxon>Ecdysozoa</taxon>
        <taxon>Arthropoda</taxon>
        <taxon>Chelicerata</taxon>
        <taxon>Arachnida</taxon>
        <taxon>Araneae</taxon>
        <taxon>Araneomorphae</taxon>
        <taxon>Entelegynae</taxon>
        <taxon>Araneoidea</taxon>
        <taxon>Nephilidae</taxon>
        <taxon>Trichonephila</taxon>
    </lineage>
</organism>
<keyword evidence="2" id="KW-1185">Reference proteome</keyword>
<evidence type="ECO:0000313" key="2">
    <source>
        <dbReference type="Proteomes" id="UP000887116"/>
    </source>
</evidence>